<dbReference type="Proteomes" id="UP000284403">
    <property type="component" value="Unassembled WGS sequence"/>
</dbReference>
<dbReference type="AlphaFoldDB" id="A0A3R7PMN9"/>
<accession>A0A3R7PMN9</accession>
<evidence type="ECO:0000313" key="3">
    <source>
        <dbReference type="Proteomes" id="UP000284403"/>
    </source>
</evidence>
<organism evidence="2 3">
    <name type="scientific">Trypanosoma conorhini</name>
    <dbReference type="NCBI Taxonomy" id="83891"/>
    <lineage>
        <taxon>Eukaryota</taxon>
        <taxon>Discoba</taxon>
        <taxon>Euglenozoa</taxon>
        <taxon>Kinetoplastea</taxon>
        <taxon>Metakinetoplastina</taxon>
        <taxon>Trypanosomatida</taxon>
        <taxon>Trypanosomatidae</taxon>
        <taxon>Trypanosoma</taxon>
    </lineage>
</organism>
<reference evidence="2 3" key="1">
    <citation type="journal article" date="2018" name="BMC Genomics">
        <title>Genomic comparison of Trypanosoma conorhini and Trypanosoma rangeli to Trypanosoma cruzi strains of high and low virulence.</title>
        <authorList>
            <person name="Bradwell K.R."/>
            <person name="Koparde V.N."/>
            <person name="Matveyev A.V."/>
            <person name="Serrano M.G."/>
            <person name="Alves J.M."/>
            <person name="Parikh H."/>
            <person name="Huang B."/>
            <person name="Lee V."/>
            <person name="Espinosa-Alvarez O."/>
            <person name="Ortiz P.A."/>
            <person name="Costa-Martins A.G."/>
            <person name="Teixeira M.M."/>
            <person name="Buck G.A."/>
        </authorList>
    </citation>
    <scope>NUCLEOTIDE SEQUENCE [LARGE SCALE GENOMIC DNA]</scope>
    <source>
        <strain evidence="2 3">025E</strain>
    </source>
</reference>
<proteinExistence type="predicted"/>
<gene>
    <name evidence="2" type="ORF">Tco025E_00085</name>
</gene>
<name>A0A3R7PMN9_9TRYP</name>
<sequence>MASLPAPGRRASASAGPRPRSGPGPCCTCVMNMPLICRLCTESPAASIAGAEADTPGLLETARAAPTKFATAFSSTAPSTPVVDCAVGGDDIVDGDGEAMGCCGSSSSSSARRRVLLPLYDCRAALSLAEMPRKKDAASWLISSTSPPLLCVSPANS</sequence>
<dbReference type="RefSeq" id="XP_029232907.1">
    <property type="nucleotide sequence ID" value="XM_029367034.1"/>
</dbReference>
<dbReference type="EMBL" id="MKKU01000001">
    <property type="protein sequence ID" value="RNF27701.1"/>
    <property type="molecule type" value="Genomic_DNA"/>
</dbReference>
<feature type="region of interest" description="Disordered" evidence="1">
    <location>
        <begin position="1"/>
        <end position="22"/>
    </location>
</feature>
<evidence type="ECO:0000313" key="2">
    <source>
        <dbReference type="EMBL" id="RNF27701.1"/>
    </source>
</evidence>
<keyword evidence="3" id="KW-1185">Reference proteome</keyword>
<protein>
    <submittedName>
        <fullName evidence="2">Uncharacterized protein</fullName>
    </submittedName>
</protein>
<comment type="caution">
    <text evidence="2">The sequence shown here is derived from an EMBL/GenBank/DDBJ whole genome shotgun (WGS) entry which is preliminary data.</text>
</comment>
<evidence type="ECO:0000256" key="1">
    <source>
        <dbReference type="SAM" id="MobiDB-lite"/>
    </source>
</evidence>
<dbReference type="GeneID" id="40313696"/>